<accession>A0A9X6RXC0</accession>
<dbReference type="EMBL" id="NGOH01000031">
    <property type="protein sequence ID" value="OYS14559.1"/>
    <property type="molecule type" value="Genomic_DNA"/>
</dbReference>
<gene>
    <name evidence="1" type="ORF">CBF50_01780</name>
</gene>
<dbReference type="Proteomes" id="UP000215693">
    <property type="component" value="Unassembled WGS sequence"/>
</dbReference>
<dbReference type="RefSeq" id="WP_094498013.1">
    <property type="nucleotide sequence ID" value="NZ_NGOD01000073.1"/>
</dbReference>
<comment type="caution">
    <text evidence="1">The sequence shown here is derived from an EMBL/GenBank/DDBJ whole genome shotgun (WGS) entry which is preliminary data.</text>
</comment>
<name>A0A9X6RXC0_LACJH</name>
<dbReference type="Gene3D" id="1.10.246.150">
    <property type="match status" value="1"/>
</dbReference>
<sequence length="113" mass="13061">MTDQLSKVKIALQLKTDEYDDLLKIYLEDASDALKLLLSINEDLPQPLEHIVRAVAVKKFNRLKNEGMASYSQDGESITFNSNDFDDFKDEIEQYRKDNNGLNQGMWVNPYEV</sequence>
<evidence type="ECO:0008006" key="3">
    <source>
        <dbReference type="Google" id="ProtNLM"/>
    </source>
</evidence>
<dbReference type="InterPro" id="IPR053746">
    <property type="entry name" value="Viral_HT_Connector_Assembly"/>
</dbReference>
<dbReference type="AlphaFoldDB" id="A0A9X6RXC0"/>
<reference evidence="1 2" key="2">
    <citation type="submission" date="2017-09" db="EMBL/GenBank/DDBJ databases">
        <title>Tripartite evolution among Lactobacillus johnsonii, Lactobacillus taiwanensis, Lactobacillus reuteri and their rodent host.</title>
        <authorList>
            <person name="Wang T."/>
            <person name="Knowles S."/>
            <person name="Cheng C."/>
        </authorList>
    </citation>
    <scope>NUCLEOTIDE SEQUENCE [LARGE SCALE GENOMIC DNA]</scope>
    <source>
        <strain evidence="1 2">117c</strain>
    </source>
</reference>
<organism evidence="1 2">
    <name type="scientific">Lactobacillus johnsonii</name>
    <dbReference type="NCBI Taxonomy" id="33959"/>
    <lineage>
        <taxon>Bacteria</taxon>
        <taxon>Bacillati</taxon>
        <taxon>Bacillota</taxon>
        <taxon>Bacilli</taxon>
        <taxon>Lactobacillales</taxon>
        <taxon>Lactobacillaceae</taxon>
        <taxon>Lactobacillus</taxon>
    </lineage>
</organism>
<evidence type="ECO:0000313" key="1">
    <source>
        <dbReference type="EMBL" id="OYS14559.1"/>
    </source>
</evidence>
<dbReference type="Pfam" id="PF05135">
    <property type="entry name" value="Phage_connect_1"/>
    <property type="match status" value="1"/>
</dbReference>
<dbReference type="InterPro" id="IPR021146">
    <property type="entry name" value="Phage_gp6-like_head-tail"/>
</dbReference>
<proteinExistence type="predicted"/>
<evidence type="ECO:0000313" key="2">
    <source>
        <dbReference type="Proteomes" id="UP000215693"/>
    </source>
</evidence>
<reference evidence="1 2" key="1">
    <citation type="submission" date="2017-04" db="EMBL/GenBank/DDBJ databases">
        <authorList>
            <person name="Lin X.B."/>
            <person name="Stothard P."/>
            <person name="Tasseva G."/>
            <person name="Walter J."/>
        </authorList>
    </citation>
    <scope>NUCLEOTIDE SEQUENCE [LARGE SCALE GENOMIC DNA]</scope>
    <source>
        <strain evidence="1 2">117c</strain>
    </source>
</reference>
<protein>
    <recommendedName>
        <fullName evidence="3">Phage gp6-like head-tail connector protein</fullName>
    </recommendedName>
</protein>